<dbReference type="SUPFAM" id="SSF55021">
    <property type="entry name" value="ACT-like"/>
    <property type="match status" value="1"/>
</dbReference>
<dbReference type="InterPro" id="IPR033655">
    <property type="entry name" value="TGS_RelA/SpoT"/>
</dbReference>
<dbReference type="InterPro" id="IPR002912">
    <property type="entry name" value="ACT_dom"/>
</dbReference>
<dbReference type="InterPro" id="IPR045865">
    <property type="entry name" value="ACT-like_dom_sf"/>
</dbReference>
<dbReference type="CDD" id="cd05399">
    <property type="entry name" value="NT_Rel-Spo_like"/>
    <property type="match status" value="1"/>
</dbReference>
<dbReference type="InterPro" id="IPR043519">
    <property type="entry name" value="NT_sf"/>
</dbReference>
<reference evidence="4 5" key="1">
    <citation type="submission" date="2018-05" db="EMBL/GenBank/DDBJ databases">
        <title>Novel Campyloabacter and Helicobacter Species and Strains.</title>
        <authorList>
            <person name="Mannion A.J."/>
            <person name="Shen Z."/>
            <person name="Fox J.G."/>
        </authorList>
    </citation>
    <scope>NUCLEOTIDE SEQUENCE [LARGE SCALE GENOMIC DNA]</scope>
    <source>
        <strain evidence="5">MIT17-664</strain>
    </source>
</reference>
<dbReference type="SUPFAM" id="SSF109604">
    <property type="entry name" value="HD-domain/PDEase-like"/>
    <property type="match status" value="1"/>
</dbReference>
<dbReference type="Gene3D" id="3.30.460.10">
    <property type="entry name" value="Beta Polymerase, domain 2"/>
    <property type="match status" value="1"/>
</dbReference>
<dbReference type="InterPro" id="IPR012675">
    <property type="entry name" value="Beta-grasp_dom_sf"/>
</dbReference>
<dbReference type="Gene3D" id="3.10.20.30">
    <property type="match status" value="1"/>
</dbReference>
<dbReference type="CDD" id="cd02116">
    <property type="entry name" value="ACT"/>
    <property type="match status" value="1"/>
</dbReference>
<dbReference type="SUPFAM" id="SSF81271">
    <property type="entry name" value="TGS-like"/>
    <property type="match status" value="1"/>
</dbReference>
<evidence type="ECO:0000256" key="1">
    <source>
        <dbReference type="RuleBase" id="RU003847"/>
    </source>
</evidence>
<dbReference type="InterPro" id="IPR004811">
    <property type="entry name" value="RelA/Spo_fam"/>
</dbReference>
<dbReference type="RefSeq" id="WP_137619881.1">
    <property type="nucleotide sequence ID" value="NZ_NXLZ01000001.1"/>
</dbReference>
<comment type="function">
    <text evidence="1">In eubacteria ppGpp (guanosine 3'-diphosphate 5'-diphosphate) is a mediator of the stringent response that coordinates a variety of cellular activities in response to changes in nutritional abundance.</text>
</comment>
<dbReference type="CDD" id="cd00077">
    <property type="entry name" value="HDc"/>
    <property type="match status" value="1"/>
</dbReference>
<feature type="domain" description="ACT" evidence="2">
    <location>
        <begin position="651"/>
        <end position="729"/>
    </location>
</feature>
<sequence>MRPIDEDLLLEKLIDDVKNCKDLTRAKELLFCICESDSTLEKAVEYCVFYHEGQVRKSGEPYAIHPILVATLVGFLSDNKAAILAALLHDIIEDTECTEEELVKNFGHDVLKLVLGLTKIIEIREDNLIPSKSKKNLTKSALTFRNMLLASTQDVGVLIVKLCDRLHNMLTLDALREDKQKRISEETLVVYAPIAHRLGISSIKNYLEDLSFKYLMPDEYNIIENYINSNDQQMQLGLNEFISKIEILFLSNGFRQGSFKIQKRIKHSYSIYLKMQRKGIGIEEVLDLLGVRILVEKVSDCYLALGILHTNFNPLISRFKDYIALPKQNGYQTIHTTLFDTKNIIEAQIRTFDMHKIAEFGIAAHWKYKEDGSIVAPNLDWLTDISIQSANNPQNAEDYNAIELYEYAKDSLYVEDIAVYSPKGEIFTLPRGATVLDFAYEVHTKIGLHAKSAYVNRVKVPLLTELKNGDIVRVVTSEDKFYRCSWIDSVKTGKAKASIREFCKQKIREINLASAINMLSFVFGVDKNKIEAWIEKENLGRRIREVTNDNTYLKDIVNGLKKYAKKSYWFDKYEIQEYNIGNFLIYSNHKIANVDFDYCCHPKRGDAVVAFVEGGNAIVHHKLCDRAEKMIEKKRDMVFIKWDSNIPKSYKLIFSLENKKGVLAEFLAVLAKMQINLLTINLAKDINSTVDYFEITMEIPENINPDSVRERLKIHCKILDFVSLSDAYKES</sequence>
<dbReference type="GO" id="GO:0008728">
    <property type="term" value="F:GTP diphosphokinase activity"/>
    <property type="evidence" value="ECO:0007669"/>
    <property type="project" value="TreeGrafter"/>
</dbReference>
<dbReference type="Proteomes" id="UP000308838">
    <property type="component" value="Unassembled WGS sequence"/>
</dbReference>
<comment type="caution">
    <text evidence="4">The sequence shown here is derived from an EMBL/GenBank/DDBJ whole genome shotgun (WGS) entry which is preliminary data.</text>
</comment>
<dbReference type="FunFam" id="1.10.3210.10:FF:000001">
    <property type="entry name" value="GTP pyrophosphokinase RelA"/>
    <property type="match status" value="1"/>
</dbReference>
<dbReference type="Pfam" id="PF04607">
    <property type="entry name" value="RelA_SpoT"/>
    <property type="match status" value="1"/>
</dbReference>
<dbReference type="SUPFAM" id="SSF81301">
    <property type="entry name" value="Nucleotidyltransferase"/>
    <property type="match status" value="1"/>
</dbReference>
<dbReference type="PANTHER" id="PTHR21262">
    <property type="entry name" value="GUANOSINE-3',5'-BIS DIPHOSPHATE 3'-PYROPHOSPHOHYDROLASE"/>
    <property type="match status" value="1"/>
</dbReference>
<evidence type="ECO:0000259" key="3">
    <source>
        <dbReference type="PROSITE" id="PS51880"/>
    </source>
</evidence>
<protein>
    <submittedName>
        <fullName evidence="4">Bifunctional (P)ppGpp synthase/hydrolase</fullName>
    </submittedName>
</protein>
<dbReference type="EMBL" id="NXLZ01000001">
    <property type="protein sequence ID" value="TKX32024.1"/>
    <property type="molecule type" value="Genomic_DNA"/>
</dbReference>
<organism evidence="4 5">
    <name type="scientific">Campylobacter estrildidarum</name>
    <dbReference type="NCBI Taxonomy" id="2510189"/>
    <lineage>
        <taxon>Bacteria</taxon>
        <taxon>Pseudomonadati</taxon>
        <taxon>Campylobacterota</taxon>
        <taxon>Epsilonproteobacteria</taxon>
        <taxon>Campylobacterales</taxon>
        <taxon>Campylobacteraceae</taxon>
        <taxon>Campylobacter</taxon>
    </lineage>
</organism>
<dbReference type="FunFam" id="3.10.20.30:FF:000002">
    <property type="entry name" value="GTP pyrophosphokinase (RelA/SpoT)"/>
    <property type="match status" value="1"/>
</dbReference>
<dbReference type="GO" id="GO:0042594">
    <property type="term" value="P:response to starvation"/>
    <property type="evidence" value="ECO:0007669"/>
    <property type="project" value="TreeGrafter"/>
</dbReference>
<evidence type="ECO:0000259" key="2">
    <source>
        <dbReference type="PROSITE" id="PS51671"/>
    </source>
</evidence>
<dbReference type="AlphaFoldDB" id="A0A4U7BT40"/>
<dbReference type="OrthoDB" id="9805041at2"/>
<dbReference type="GO" id="GO:0005886">
    <property type="term" value="C:plasma membrane"/>
    <property type="evidence" value="ECO:0007669"/>
    <property type="project" value="TreeGrafter"/>
</dbReference>
<evidence type="ECO:0000313" key="4">
    <source>
        <dbReference type="EMBL" id="TKX32024.1"/>
    </source>
</evidence>
<name>A0A4U7BT40_9BACT</name>
<dbReference type="NCBIfam" id="TIGR00691">
    <property type="entry name" value="spoT_relA"/>
    <property type="match status" value="1"/>
</dbReference>
<accession>A0A4U7BT40</accession>
<dbReference type="GO" id="GO:0015969">
    <property type="term" value="P:guanosine tetraphosphate metabolic process"/>
    <property type="evidence" value="ECO:0007669"/>
    <property type="project" value="InterPro"/>
</dbReference>
<dbReference type="Gene3D" id="1.10.3210.10">
    <property type="entry name" value="Hypothetical protein af1432"/>
    <property type="match status" value="1"/>
</dbReference>
<dbReference type="PROSITE" id="PS51880">
    <property type="entry name" value="TGS"/>
    <property type="match status" value="1"/>
</dbReference>
<proteinExistence type="inferred from homology"/>
<keyword evidence="4" id="KW-0378">Hydrolase</keyword>
<dbReference type="InterPro" id="IPR004095">
    <property type="entry name" value="TGS"/>
</dbReference>
<dbReference type="Pfam" id="PF02824">
    <property type="entry name" value="TGS"/>
    <property type="match status" value="1"/>
</dbReference>
<dbReference type="InterPro" id="IPR007685">
    <property type="entry name" value="RelA_SpoT"/>
</dbReference>
<dbReference type="InterPro" id="IPR003607">
    <property type="entry name" value="HD/PDEase_dom"/>
</dbReference>
<dbReference type="Pfam" id="PF13328">
    <property type="entry name" value="HD_4"/>
    <property type="match status" value="1"/>
</dbReference>
<dbReference type="PANTHER" id="PTHR21262:SF36">
    <property type="entry name" value="BIFUNCTIONAL (P)PPGPP SYNTHASE_HYDROLASE SPOT"/>
    <property type="match status" value="1"/>
</dbReference>
<comment type="similarity">
    <text evidence="1">Belongs to the relA/spoT family.</text>
</comment>
<dbReference type="SMART" id="SM00954">
    <property type="entry name" value="RelA_SpoT"/>
    <property type="match status" value="1"/>
</dbReference>
<evidence type="ECO:0000313" key="5">
    <source>
        <dbReference type="Proteomes" id="UP000308838"/>
    </source>
</evidence>
<dbReference type="InterPro" id="IPR012676">
    <property type="entry name" value="TGS-like"/>
</dbReference>
<gene>
    <name evidence="4" type="ORF">CQA69_00470</name>
</gene>
<keyword evidence="5" id="KW-1185">Reference proteome</keyword>
<dbReference type="Pfam" id="PF01842">
    <property type="entry name" value="ACT"/>
    <property type="match status" value="1"/>
</dbReference>
<dbReference type="CDD" id="cd01668">
    <property type="entry name" value="TGS_RSH"/>
    <property type="match status" value="1"/>
</dbReference>
<feature type="domain" description="TGS" evidence="3">
    <location>
        <begin position="415"/>
        <end position="476"/>
    </location>
</feature>
<dbReference type="SMART" id="SM00471">
    <property type="entry name" value="HDc"/>
    <property type="match status" value="1"/>
</dbReference>
<dbReference type="PROSITE" id="PS51671">
    <property type="entry name" value="ACT"/>
    <property type="match status" value="1"/>
</dbReference>
<dbReference type="GO" id="GO:0008893">
    <property type="term" value="F:guanosine-3',5'-bis(diphosphate) 3'-diphosphatase activity"/>
    <property type="evidence" value="ECO:0007669"/>
    <property type="project" value="TreeGrafter"/>
</dbReference>